<organism evidence="4 5">
    <name type="scientific">Litoreibacter ponti</name>
    <dbReference type="NCBI Taxonomy" id="1510457"/>
    <lineage>
        <taxon>Bacteria</taxon>
        <taxon>Pseudomonadati</taxon>
        <taxon>Pseudomonadota</taxon>
        <taxon>Alphaproteobacteria</taxon>
        <taxon>Rhodobacterales</taxon>
        <taxon>Roseobacteraceae</taxon>
        <taxon>Litoreibacter</taxon>
    </lineage>
</organism>
<gene>
    <name evidence="4" type="ORF">C8N43_3328</name>
</gene>
<comment type="caution">
    <text evidence="4">The sequence shown here is derived from an EMBL/GenBank/DDBJ whole genome shotgun (WGS) entry which is preliminary data.</text>
</comment>
<keyword evidence="5" id="KW-1185">Reference proteome</keyword>
<feature type="transmembrane region" description="Helical" evidence="3">
    <location>
        <begin position="21"/>
        <end position="39"/>
    </location>
</feature>
<keyword evidence="3" id="KW-0812">Transmembrane</keyword>
<feature type="transmembrane region" description="Helical" evidence="3">
    <location>
        <begin position="45"/>
        <end position="63"/>
    </location>
</feature>
<dbReference type="EMBL" id="QBKS01000002">
    <property type="protein sequence ID" value="PTX54513.1"/>
    <property type="molecule type" value="Genomic_DNA"/>
</dbReference>
<dbReference type="Pfam" id="PF01066">
    <property type="entry name" value="CDP-OH_P_transf"/>
    <property type="match status" value="1"/>
</dbReference>
<dbReference type="RefSeq" id="WP_245913064.1">
    <property type="nucleotide sequence ID" value="NZ_QBKS01000002.1"/>
</dbReference>
<dbReference type="InterPro" id="IPR043130">
    <property type="entry name" value="CDP-OH_PTrfase_TM_dom"/>
</dbReference>
<keyword evidence="3" id="KW-0472">Membrane</keyword>
<dbReference type="GO" id="GO:0016780">
    <property type="term" value="F:phosphotransferase activity, for other substituted phosphate groups"/>
    <property type="evidence" value="ECO:0007669"/>
    <property type="project" value="InterPro"/>
</dbReference>
<feature type="transmembrane region" description="Helical" evidence="3">
    <location>
        <begin position="163"/>
        <end position="179"/>
    </location>
</feature>
<keyword evidence="3" id="KW-1133">Transmembrane helix</keyword>
<dbReference type="Proteomes" id="UP000243978">
    <property type="component" value="Unassembled WGS sequence"/>
</dbReference>
<dbReference type="GO" id="GO:0016020">
    <property type="term" value="C:membrane"/>
    <property type="evidence" value="ECO:0007669"/>
    <property type="project" value="InterPro"/>
</dbReference>
<feature type="transmembrane region" description="Helical" evidence="3">
    <location>
        <begin position="139"/>
        <end position="157"/>
    </location>
</feature>
<dbReference type="InterPro" id="IPR000462">
    <property type="entry name" value="CDP-OH_P_trans"/>
</dbReference>
<dbReference type="InterPro" id="IPR048254">
    <property type="entry name" value="CDP_ALCOHOL_P_TRANSF_CS"/>
</dbReference>
<dbReference type="Gene3D" id="1.20.120.1760">
    <property type="match status" value="1"/>
</dbReference>
<evidence type="ECO:0000256" key="2">
    <source>
        <dbReference type="RuleBase" id="RU003750"/>
    </source>
</evidence>
<sequence length="240" mass="25261">MLRSTPHLFDQPRHGRSVLGGFLGVSALLALALVVASQLVFGQALVPFAAFAIAMTLAVFGLAQGYPHRVLGACNVVTLVRLAMVAFLSGALVAPDASEWVFFGVASLAFALDGLDGWLARRSGLVSDFGARLDMETDAALGAVIATWVLVSGTAGAEVLVLGFMRYAFLAAAFFVPALRAPLPQAFRRKAICVVQIAALLILVFPLTPGTLVVPVSVAAALLLTWSFLIDTVWLLRRAA</sequence>
<protein>
    <submittedName>
        <fullName evidence="4">Phosphatidylglycerophosphate synthase</fullName>
    </submittedName>
</protein>
<dbReference type="GO" id="GO:0008654">
    <property type="term" value="P:phospholipid biosynthetic process"/>
    <property type="evidence" value="ECO:0007669"/>
    <property type="project" value="InterPro"/>
</dbReference>
<proteinExistence type="inferred from homology"/>
<evidence type="ECO:0000313" key="4">
    <source>
        <dbReference type="EMBL" id="PTX54513.1"/>
    </source>
</evidence>
<feature type="transmembrane region" description="Helical" evidence="3">
    <location>
        <begin position="100"/>
        <end position="119"/>
    </location>
</feature>
<reference evidence="4 5" key="1">
    <citation type="submission" date="2018-04" db="EMBL/GenBank/DDBJ databases">
        <title>Genomic Encyclopedia of Archaeal and Bacterial Type Strains, Phase II (KMG-II): from individual species to whole genera.</title>
        <authorList>
            <person name="Goeker M."/>
        </authorList>
    </citation>
    <scope>NUCLEOTIDE SEQUENCE [LARGE SCALE GENOMIC DNA]</scope>
    <source>
        <strain evidence="4 5">DSM 100977</strain>
    </source>
</reference>
<dbReference type="AlphaFoldDB" id="A0A2T6BEM3"/>
<comment type="similarity">
    <text evidence="2">Belongs to the CDP-alcohol phosphatidyltransferase class-I family.</text>
</comment>
<dbReference type="PROSITE" id="PS00379">
    <property type="entry name" value="CDP_ALCOHOL_P_TRANSF"/>
    <property type="match status" value="1"/>
</dbReference>
<accession>A0A2T6BEM3</accession>
<evidence type="ECO:0000256" key="3">
    <source>
        <dbReference type="SAM" id="Phobius"/>
    </source>
</evidence>
<feature type="transmembrane region" description="Helical" evidence="3">
    <location>
        <begin position="70"/>
        <end position="94"/>
    </location>
</feature>
<feature type="transmembrane region" description="Helical" evidence="3">
    <location>
        <begin position="191"/>
        <end position="208"/>
    </location>
</feature>
<evidence type="ECO:0000256" key="1">
    <source>
        <dbReference type="ARBA" id="ARBA00022679"/>
    </source>
</evidence>
<keyword evidence="1 2" id="KW-0808">Transferase</keyword>
<evidence type="ECO:0000313" key="5">
    <source>
        <dbReference type="Proteomes" id="UP000243978"/>
    </source>
</evidence>
<feature type="transmembrane region" description="Helical" evidence="3">
    <location>
        <begin position="214"/>
        <end position="236"/>
    </location>
</feature>
<name>A0A2T6BEM3_9RHOB</name>